<name>K4AH37_SETIT</name>
<dbReference type="HOGENOM" id="CLU_2324729_0_0_1"/>
<evidence type="ECO:0000313" key="3">
    <source>
        <dbReference type="Proteomes" id="UP000004995"/>
    </source>
</evidence>
<reference evidence="3" key="1">
    <citation type="journal article" date="2012" name="Nat. Biotechnol.">
        <title>Reference genome sequence of the model plant Setaria.</title>
        <authorList>
            <person name="Bennetzen J.L."/>
            <person name="Schmutz J."/>
            <person name="Wang H."/>
            <person name="Percifield R."/>
            <person name="Hawkins J."/>
            <person name="Pontaroli A.C."/>
            <person name="Estep M."/>
            <person name="Feng L."/>
            <person name="Vaughn J.N."/>
            <person name="Grimwood J."/>
            <person name="Jenkins J."/>
            <person name="Barry K."/>
            <person name="Lindquist E."/>
            <person name="Hellsten U."/>
            <person name="Deshpande S."/>
            <person name="Wang X."/>
            <person name="Wu X."/>
            <person name="Mitros T."/>
            <person name="Triplett J."/>
            <person name="Yang X."/>
            <person name="Ye C.Y."/>
            <person name="Mauro-Herrera M."/>
            <person name="Wang L."/>
            <person name="Li P."/>
            <person name="Sharma M."/>
            <person name="Sharma R."/>
            <person name="Ronald P.C."/>
            <person name="Panaud O."/>
            <person name="Kellogg E.A."/>
            <person name="Brutnell T.P."/>
            <person name="Doust A.N."/>
            <person name="Tuskan G.A."/>
            <person name="Rokhsar D."/>
            <person name="Devos K.M."/>
        </authorList>
    </citation>
    <scope>NUCLEOTIDE SEQUENCE [LARGE SCALE GENOMIC DNA]</scope>
    <source>
        <strain evidence="3">cv. Yugu1</strain>
    </source>
</reference>
<dbReference type="Proteomes" id="UP000004995">
    <property type="component" value="Unassembled WGS sequence"/>
</dbReference>
<accession>K4AH37</accession>
<dbReference type="EnsemblPlants" id="KQK91683">
    <property type="protein sequence ID" value="KQK91683"/>
    <property type="gene ID" value="SETIT_038194mg"/>
</dbReference>
<dbReference type="InParanoid" id="K4AH37"/>
<proteinExistence type="predicted"/>
<keyword evidence="3" id="KW-1185">Reference proteome</keyword>
<dbReference type="AlphaFoldDB" id="K4AH37"/>
<protein>
    <submittedName>
        <fullName evidence="2">Uncharacterized protein</fullName>
    </submittedName>
</protein>
<evidence type="ECO:0000313" key="2">
    <source>
        <dbReference type="EnsemblPlants" id="KQK91683"/>
    </source>
</evidence>
<dbReference type="Gramene" id="KQK91683">
    <property type="protein sequence ID" value="KQK91683"/>
    <property type="gene ID" value="SETIT_038194mg"/>
</dbReference>
<feature type="compositionally biased region" description="Polar residues" evidence="1">
    <location>
        <begin position="45"/>
        <end position="55"/>
    </location>
</feature>
<feature type="region of interest" description="Disordered" evidence="1">
    <location>
        <begin position="1"/>
        <end position="60"/>
    </location>
</feature>
<reference evidence="2" key="2">
    <citation type="submission" date="2018-08" db="UniProtKB">
        <authorList>
            <consortium name="EnsemblPlants"/>
        </authorList>
    </citation>
    <scope>IDENTIFICATION</scope>
    <source>
        <strain evidence="2">Yugu1</strain>
    </source>
</reference>
<organism evidence="2 3">
    <name type="scientific">Setaria italica</name>
    <name type="common">Foxtail millet</name>
    <name type="synonym">Panicum italicum</name>
    <dbReference type="NCBI Taxonomy" id="4555"/>
    <lineage>
        <taxon>Eukaryota</taxon>
        <taxon>Viridiplantae</taxon>
        <taxon>Streptophyta</taxon>
        <taxon>Embryophyta</taxon>
        <taxon>Tracheophyta</taxon>
        <taxon>Spermatophyta</taxon>
        <taxon>Magnoliopsida</taxon>
        <taxon>Liliopsida</taxon>
        <taxon>Poales</taxon>
        <taxon>Poaceae</taxon>
        <taxon>PACMAD clade</taxon>
        <taxon>Panicoideae</taxon>
        <taxon>Panicodae</taxon>
        <taxon>Paniceae</taxon>
        <taxon>Cenchrinae</taxon>
        <taxon>Setaria</taxon>
    </lineage>
</organism>
<dbReference type="EMBL" id="AGNK02006055">
    <property type="status" value="NOT_ANNOTATED_CDS"/>
    <property type="molecule type" value="Genomic_DNA"/>
</dbReference>
<sequence>MRRSICSPKMAHNLSNNLPRRALRRSGSSGASMGKKADTFGKPTATVNSSITPLNAPTRRGRRRRWRGYVRVCDRDRSARSECSSFADFFGGDLDVRES</sequence>
<evidence type="ECO:0000256" key="1">
    <source>
        <dbReference type="SAM" id="MobiDB-lite"/>
    </source>
</evidence>